<dbReference type="PANTHER" id="PTHR34853:SF1">
    <property type="entry name" value="LIPASE 5"/>
    <property type="match status" value="1"/>
</dbReference>
<protein>
    <recommendedName>
        <fullName evidence="9">Triacylglycerol lipase</fullName>
    </recommendedName>
</protein>
<accession>A0A8H7ZCD8</accession>
<keyword evidence="8" id="KW-1185">Reference proteome</keyword>
<dbReference type="GeneID" id="93653909"/>
<keyword evidence="1 6" id="KW-0732">Signal</keyword>
<evidence type="ECO:0008006" key="9">
    <source>
        <dbReference type="Google" id="ProtNLM"/>
    </source>
</evidence>
<evidence type="ECO:0000313" key="8">
    <source>
        <dbReference type="Proteomes" id="UP000669133"/>
    </source>
</evidence>
<proteinExistence type="predicted"/>
<feature type="signal peptide" evidence="6">
    <location>
        <begin position="1"/>
        <end position="17"/>
    </location>
</feature>
<evidence type="ECO:0000256" key="5">
    <source>
        <dbReference type="SAM" id="MobiDB-lite"/>
    </source>
</evidence>
<evidence type="ECO:0000256" key="2">
    <source>
        <dbReference type="ARBA" id="ARBA00023157"/>
    </source>
</evidence>
<dbReference type="EMBL" id="JAEOAQ010000007">
    <property type="protein sequence ID" value="KAG5417644.1"/>
    <property type="molecule type" value="Genomic_DNA"/>
</dbReference>
<reference evidence="7 8" key="1">
    <citation type="submission" date="2020-12" db="EMBL/GenBank/DDBJ databases">
        <title>Effect of drift, selection, and recombination on the evolution of hybrid genomes in Candida yeast pathogens.</title>
        <authorList>
            <person name="Mixao V."/>
            <person name="Ksiezopolska E."/>
            <person name="Saus E."/>
            <person name="Boekhout T."/>
            <person name="Gacser A."/>
            <person name="Gabaldon T."/>
        </authorList>
    </citation>
    <scope>NUCLEOTIDE SEQUENCE [LARGE SCALE GENOMIC DNA]</scope>
    <source>
        <strain evidence="7 8">BP57</strain>
    </source>
</reference>
<comment type="catalytic activity">
    <reaction evidence="4">
        <text>a triacylglycerol + H2O = a diacylglycerol + a fatty acid + H(+)</text>
        <dbReference type="Rhea" id="RHEA:12044"/>
        <dbReference type="ChEBI" id="CHEBI:15377"/>
        <dbReference type="ChEBI" id="CHEBI:15378"/>
        <dbReference type="ChEBI" id="CHEBI:17855"/>
        <dbReference type="ChEBI" id="CHEBI:18035"/>
        <dbReference type="ChEBI" id="CHEBI:28868"/>
        <dbReference type="EC" id="3.1.1.3"/>
    </reaction>
    <physiologicalReaction direction="left-to-right" evidence="4">
        <dbReference type="Rhea" id="RHEA:12045"/>
    </physiologicalReaction>
</comment>
<dbReference type="PANTHER" id="PTHR34853">
    <property type="match status" value="1"/>
</dbReference>
<dbReference type="GO" id="GO:0016042">
    <property type="term" value="P:lipid catabolic process"/>
    <property type="evidence" value="ECO:0007669"/>
    <property type="project" value="InterPro"/>
</dbReference>
<feature type="region of interest" description="Disordered" evidence="5">
    <location>
        <begin position="444"/>
        <end position="470"/>
    </location>
</feature>
<keyword evidence="2" id="KW-1015">Disulfide bond</keyword>
<evidence type="ECO:0000256" key="1">
    <source>
        <dbReference type="ARBA" id="ARBA00022729"/>
    </source>
</evidence>
<dbReference type="SUPFAM" id="SSF53474">
    <property type="entry name" value="alpha/beta-Hydrolases"/>
    <property type="match status" value="1"/>
</dbReference>
<gene>
    <name evidence="7" type="ORF">I9W82_005280</name>
</gene>
<evidence type="ECO:0000256" key="4">
    <source>
        <dbReference type="ARBA" id="ARBA00023369"/>
    </source>
</evidence>
<dbReference type="InterPro" id="IPR005152">
    <property type="entry name" value="Lipase_secreted"/>
</dbReference>
<dbReference type="AlphaFoldDB" id="A0A8H7ZCD8"/>
<dbReference type="GO" id="GO:0004806">
    <property type="term" value="F:triacylglycerol lipase activity"/>
    <property type="evidence" value="ECO:0007669"/>
    <property type="project" value="UniProtKB-EC"/>
</dbReference>
<feature type="chain" id="PRO_5035003448" description="Triacylglycerol lipase" evidence="6">
    <location>
        <begin position="18"/>
        <end position="470"/>
    </location>
</feature>
<dbReference type="Gene3D" id="1.10.260.130">
    <property type="match status" value="1"/>
</dbReference>
<keyword evidence="3" id="KW-0325">Glycoprotein</keyword>
<name>A0A8H7ZCD8_9ASCO</name>
<dbReference type="Pfam" id="PF03583">
    <property type="entry name" value="LIP"/>
    <property type="match status" value="1"/>
</dbReference>
<organism evidence="7 8">
    <name type="scientific">Candida metapsilosis</name>
    <dbReference type="NCBI Taxonomy" id="273372"/>
    <lineage>
        <taxon>Eukaryota</taxon>
        <taxon>Fungi</taxon>
        <taxon>Dikarya</taxon>
        <taxon>Ascomycota</taxon>
        <taxon>Saccharomycotina</taxon>
        <taxon>Pichiomycetes</taxon>
        <taxon>Debaryomycetaceae</taxon>
        <taxon>Candida/Lodderomyces clade</taxon>
        <taxon>Candida</taxon>
    </lineage>
</organism>
<dbReference type="Gene3D" id="3.40.50.1820">
    <property type="entry name" value="alpha/beta hydrolase"/>
    <property type="match status" value="1"/>
</dbReference>
<dbReference type="RefSeq" id="XP_067546760.1">
    <property type="nucleotide sequence ID" value="XM_067694440.1"/>
</dbReference>
<comment type="caution">
    <text evidence="7">The sequence shown here is derived from an EMBL/GenBank/DDBJ whole genome shotgun (WGS) entry which is preliminary data.</text>
</comment>
<evidence type="ECO:0000256" key="6">
    <source>
        <dbReference type="SAM" id="SignalP"/>
    </source>
</evidence>
<evidence type="ECO:0000313" key="7">
    <source>
        <dbReference type="EMBL" id="KAG5417644.1"/>
    </source>
</evidence>
<dbReference type="OrthoDB" id="2373480at2759"/>
<dbReference type="InterPro" id="IPR029058">
    <property type="entry name" value="AB_hydrolase_fold"/>
</dbReference>
<sequence>MQQHLTILLFFIGGIFASLIGPTPPSQDDFYSPPIGYEGKPNGAILKHRNAPAKLTAVFGGAVNVKNFWQILVKSEDIHGNPQAVAAAIIEPYNASPDKVVSYQTFEDASNIDCSPTYAMLQGANIRTILTGEEVLLFTPLLDQGYYVIVPDYEGPQSAFTVGWQSAKGVLDSVRGALNSGNFSGIASDASTVLWGYSGGALASGWAVAAQHLYAPDLDDRIIGAAFGGFVTNITAVAEAANGAQWAGLIGNAIAGIVKIYPESGNFLETYRNDKNNFWVNNLPNYCLLDSFLLFQNATFFGNDDKSVYNGGLEVLNKEPLKSMLEEIGLEYQNSTLLPRAPVFIYHGRKDDIVPFADVERVYNNWCEWGVDSLELAIDETYLHSEELYIGAPAAVAWITKRFEGEEPVKGCSKQSYTDTLDYPNVEDSLKKYFTGILRDLGGSPVGPNAKSANDVAENLKRVKPSNPWQ</sequence>
<evidence type="ECO:0000256" key="3">
    <source>
        <dbReference type="ARBA" id="ARBA00023180"/>
    </source>
</evidence>
<dbReference type="Proteomes" id="UP000669133">
    <property type="component" value="Unassembled WGS sequence"/>
</dbReference>
<dbReference type="PIRSF" id="PIRSF029171">
    <property type="entry name" value="Esterase_LipA"/>
    <property type="match status" value="1"/>
</dbReference>